<dbReference type="RefSeq" id="WP_151511788.1">
    <property type="nucleotide sequence ID" value="NZ_JBMVCA010000010.1"/>
</dbReference>
<accession>A0A5N5ENU6</accession>
<evidence type="ECO:0000313" key="2">
    <source>
        <dbReference type="Proteomes" id="UP000326907"/>
    </source>
</evidence>
<keyword evidence="2" id="KW-1185">Reference proteome</keyword>
<dbReference type="GO" id="GO:0016829">
    <property type="term" value="F:lyase activity"/>
    <property type="evidence" value="ECO:0007669"/>
    <property type="project" value="UniProtKB-KW"/>
</dbReference>
<protein>
    <submittedName>
        <fullName evidence="1">PBS lyase</fullName>
    </submittedName>
</protein>
<comment type="caution">
    <text evidence="1">The sequence shown here is derived from an EMBL/GenBank/DDBJ whole genome shotgun (WGS) entry which is preliminary data.</text>
</comment>
<dbReference type="AlphaFoldDB" id="A0A5N5ENU6"/>
<evidence type="ECO:0000313" key="1">
    <source>
        <dbReference type="EMBL" id="KAB2590382.1"/>
    </source>
</evidence>
<gene>
    <name evidence="1" type="ORF">F5983_21585</name>
</gene>
<sequence>MTQSIESRMQEGLVALTPPPAARYNDPAEYLDFARPITEKFLPYDTRSDSELREVTEGHESPLERERALWEFADRNPEESLAFISDTIATEKDRLVRSGALWLALRSAGPRALGVFEKYAADDDPEVADWARVLTGDITGVKQQRVYNEAEVEETGYFDQTVPLIIGGRVVIMTPGVGAVRAVLSPLWFDSILGRVLASTNVETIRTDLTVEKELKGLNADGSCHYEIFPFRGLSVEYDGNNLEHNYLSETLRPFYPSGFVGKGEMVEVPVSLGRIALTSLARKGDVAIQGDGPRAQRLRDADMPFVESVRGRYYGWAAVNLDRTFDRGIVGAGDVQLSNPTDPIAGPMTNAKLYGTFRGKTGDHTGAGRYTLNSIKCHGRPDGKIDVVQGGAELAAE</sequence>
<proteinExistence type="predicted"/>
<name>A0A5N5ENU6_9ACTN</name>
<dbReference type="Proteomes" id="UP000326907">
    <property type="component" value="Unassembled WGS sequence"/>
</dbReference>
<dbReference type="EMBL" id="VYUA01000020">
    <property type="protein sequence ID" value="KAB2590382.1"/>
    <property type="molecule type" value="Genomic_DNA"/>
</dbReference>
<organism evidence="1 2">
    <name type="scientific">Streptomyces arboris</name>
    <dbReference type="NCBI Taxonomy" id="2600619"/>
    <lineage>
        <taxon>Bacteria</taxon>
        <taxon>Bacillati</taxon>
        <taxon>Actinomycetota</taxon>
        <taxon>Actinomycetes</taxon>
        <taxon>Kitasatosporales</taxon>
        <taxon>Streptomycetaceae</taxon>
        <taxon>Streptomyces</taxon>
    </lineage>
</organism>
<reference evidence="1 2" key="1">
    <citation type="submission" date="2019-09" db="EMBL/GenBank/DDBJ databases">
        <authorList>
            <person name="Liu P."/>
        </authorList>
    </citation>
    <scope>NUCLEOTIDE SEQUENCE [LARGE SCALE GENOMIC DNA]</scope>
    <source>
        <strain evidence="1 2">TRM68085</strain>
    </source>
</reference>
<keyword evidence="1" id="KW-0456">Lyase</keyword>